<comment type="similarity">
    <text evidence="2">Belongs to the small GTPase superfamily. Ras family.</text>
</comment>
<dbReference type="FunFam" id="3.40.50.300:FF:000080">
    <property type="entry name" value="Ras-like GTPase Ras1"/>
    <property type="match status" value="1"/>
</dbReference>
<dbReference type="SMART" id="SM00173">
    <property type="entry name" value="RAS"/>
    <property type="match status" value="1"/>
</dbReference>
<dbReference type="SUPFAM" id="SSF52540">
    <property type="entry name" value="P-loop containing nucleoside triphosphate hydrolases"/>
    <property type="match status" value="1"/>
</dbReference>
<evidence type="ECO:0000256" key="9">
    <source>
        <dbReference type="ARBA" id="ARBA00023289"/>
    </source>
</evidence>
<dbReference type="Proteomes" id="UP000294933">
    <property type="component" value="Unassembled WGS sequence"/>
</dbReference>
<dbReference type="InterPro" id="IPR005225">
    <property type="entry name" value="Small_GTP-bd"/>
</dbReference>
<keyword evidence="5" id="KW-0547">Nucleotide-binding</keyword>
<keyword evidence="11" id="KW-1185">Reference proteome</keyword>
<dbReference type="AlphaFoldDB" id="A0A4Y7Q060"/>
<keyword evidence="3" id="KW-1003">Cell membrane</keyword>
<dbReference type="PANTHER" id="PTHR24070">
    <property type="entry name" value="RAS, DI-RAS, AND RHEB FAMILY MEMBERS OF SMALL GTPASE SUPERFAMILY"/>
    <property type="match status" value="1"/>
</dbReference>
<keyword evidence="4" id="KW-0488">Methylation</keyword>
<evidence type="ECO:0000256" key="5">
    <source>
        <dbReference type="ARBA" id="ARBA00022741"/>
    </source>
</evidence>
<dbReference type="NCBIfam" id="TIGR00231">
    <property type="entry name" value="small_GTP"/>
    <property type="match status" value="1"/>
</dbReference>
<dbReference type="PRINTS" id="PR00449">
    <property type="entry name" value="RASTRNSFRMNG"/>
</dbReference>
<evidence type="ECO:0000256" key="4">
    <source>
        <dbReference type="ARBA" id="ARBA00022481"/>
    </source>
</evidence>
<evidence type="ECO:0000256" key="7">
    <source>
        <dbReference type="ARBA" id="ARBA00023136"/>
    </source>
</evidence>
<evidence type="ECO:0000256" key="8">
    <source>
        <dbReference type="ARBA" id="ARBA00023288"/>
    </source>
</evidence>
<dbReference type="Gene3D" id="3.40.50.300">
    <property type="entry name" value="P-loop containing nucleotide triphosphate hydrolases"/>
    <property type="match status" value="1"/>
</dbReference>
<dbReference type="GO" id="GO:0005525">
    <property type="term" value="F:GTP binding"/>
    <property type="evidence" value="ECO:0007669"/>
    <property type="project" value="UniProtKB-KW"/>
</dbReference>
<gene>
    <name evidence="10" type="ORF">BD410DRAFT_868430</name>
</gene>
<dbReference type="SMART" id="SM00174">
    <property type="entry name" value="RHO"/>
    <property type="match status" value="1"/>
</dbReference>
<dbReference type="GO" id="GO:0007165">
    <property type="term" value="P:signal transduction"/>
    <property type="evidence" value="ECO:0007669"/>
    <property type="project" value="InterPro"/>
</dbReference>
<keyword evidence="6" id="KW-0342">GTP-binding</keyword>
<proteinExistence type="inferred from homology"/>
<dbReference type="OrthoDB" id="5976022at2759"/>
<keyword evidence="8" id="KW-0449">Lipoprotein</keyword>
<dbReference type="InterPro" id="IPR020849">
    <property type="entry name" value="Small_GTPase_Ras-type"/>
</dbReference>
<organism evidence="10 11">
    <name type="scientific">Rickenella mellea</name>
    <dbReference type="NCBI Taxonomy" id="50990"/>
    <lineage>
        <taxon>Eukaryota</taxon>
        <taxon>Fungi</taxon>
        <taxon>Dikarya</taxon>
        <taxon>Basidiomycota</taxon>
        <taxon>Agaricomycotina</taxon>
        <taxon>Agaricomycetes</taxon>
        <taxon>Hymenochaetales</taxon>
        <taxon>Rickenellaceae</taxon>
        <taxon>Rickenella</taxon>
    </lineage>
</organism>
<keyword evidence="9" id="KW-0636">Prenylation</keyword>
<evidence type="ECO:0000313" key="11">
    <source>
        <dbReference type="Proteomes" id="UP000294933"/>
    </source>
</evidence>
<dbReference type="InterPro" id="IPR001806">
    <property type="entry name" value="Small_GTPase"/>
</dbReference>
<reference evidence="10 11" key="1">
    <citation type="submission" date="2018-06" db="EMBL/GenBank/DDBJ databases">
        <title>A transcriptomic atlas of mushroom development highlights an independent origin of complex multicellularity.</title>
        <authorList>
            <consortium name="DOE Joint Genome Institute"/>
            <person name="Krizsan K."/>
            <person name="Almasi E."/>
            <person name="Merenyi Z."/>
            <person name="Sahu N."/>
            <person name="Viragh M."/>
            <person name="Koszo T."/>
            <person name="Mondo S."/>
            <person name="Kiss B."/>
            <person name="Balint B."/>
            <person name="Kues U."/>
            <person name="Barry K."/>
            <person name="Hegedus J.C."/>
            <person name="Henrissat B."/>
            <person name="Johnson J."/>
            <person name="Lipzen A."/>
            <person name="Ohm R."/>
            <person name="Nagy I."/>
            <person name="Pangilinan J."/>
            <person name="Yan J."/>
            <person name="Xiong Y."/>
            <person name="Grigoriev I.V."/>
            <person name="Hibbett D.S."/>
            <person name="Nagy L.G."/>
        </authorList>
    </citation>
    <scope>NUCLEOTIDE SEQUENCE [LARGE SCALE GENOMIC DNA]</scope>
    <source>
        <strain evidence="10 11">SZMC22713</strain>
    </source>
</reference>
<comment type="subcellular location">
    <subcellularLocation>
        <location evidence="1">Cell membrane</location>
        <topology evidence="1">Lipid-anchor</topology>
        <orientation evidence="1">Cytoplasmic side</orientation>
    </subcellularLocation>
</comment>
<dbReference type="GO" id="GO:0003924">
    <property type="term" value="F:GTPase activity"/>
    <property type="evidence" value="ECO:0007669"/>
    <property type="project" value="InterPro"/>
</dbReference>
<evidence type="ECO:0000256" key="6">
    <source>
        <dbReference type="ARBA" id="ARBA00023134"/>
    </source>
</evidence>
<feature type="non-terminal residue" evidence="10">
    <location>
        <position position="1"/>
    </location>
</feature>
<sequence length="205" mass="23583">GVGKSALTTQFIQSHFIDEYDPTIEESYRKLCVIDEEVTLLDVLDTAGLEEYAAMREHYMRMGEGFLLVYSVTSRRSFEHISHFHQQILRVKDTDTFPVIVVANKCELEYERVVNMNEGRELAKRLKCGFIETSAKQGINVDEAFYNLVREIRVYDKVCRASIIFAEDSKLIWFVVEASERPFKAPERTIGATGPAHALDFRMSK</sequence>
<dbReference type="InterPro" id="IPR027417">
    <property type="entry name" value="P-loop_NTPase"/>
</dbReference>
<dbReference type="PROSITE" id="PS51420">
    <property type="entry name" value="RHO"/>
    <property type="match status" value="1"/>
</dbReference>
<dbReference type="PROSITE" id="PS51419">
    <property type="entry name" value="RAB"/>
    <property type="match status" value="1"/>
</dbReference>
<dbReference type="PROSITE" id="PS51421">
    <property type="entry name" value="RAS"/>
    <property type="match status" value="1"/>
</dbReference>
<keyword evidence="7" id="KW-0472">Membrane</keyword>
<protein>
    <submittedName>
        <fullName evidence="10">Ras-domain-containing protein</fullName>
    </submittedName>
</protein>
<name>A0A4Y7Q060_9AGAM</name>
<dbReference type="Pfam" id="PF00071">
    <property type="entry name" value="Ras"/>
    <property type="match status" value="1"/>
</dbReference>
<evidence type="ECO:0000256" key="3">
    <source>
        <dbReference type="ARBA" id="ARBA00022475"/>
    </source>
</evidence>
<dbReference type="SMART" id="SM00175">
    <property type="entry name" value="RAB"/>
    <property type="match status" value="1"/>
</dbReference>
<evidence type="ECO:0000256" key="1">
    <source>
        <dbReference type="ARBA" id="ARBA00004342"/>
    </source>
</evidence>
<dbReference type="EMBL" id="ML170183">
    <property type="protein sequence ID" value="TDL21047.1"/>
    <property type="molecule type" value="Genomic_DNA"/>
</dbReference>
<dbReference type="GO" id="GO:0005886">
    <property type="term" value="C:plasma membrane"/>
    <property type="evidence" value="ECO:0007669"/>
    <property type="project" value="UniProtKB-SubCell"/>
</dbReference>
<evidence type="ECO:0000313" key="10">
    <source>
        <dbReference type="EMBL" id="TDL21047.1"/>
    </source>
</evidence>
<accession>A0A4Y7Q060</accession>
<dbReference type="STRING" id="50990.A0A4Y7Q060"/>
<dbReference type="VEuPathDB" id="FungiDB:BD410DRAFT_868430"/>
<evidence type="ECO:0000256" key="2">
    <source>
        <dbReference type="ARBA" id="ARBA00008344"/>
    </source>
</evidence>